<dbReference type="EMBL" id="AP022213">
    <property type="protein sequence ID" value="BBT19553.1"/>
    <property type="molecule type" value="Genomic_DNA"/>
</dbReference>
<evidence type="ECO:0000313" key="3">
    <source>
        <dbReference type="Proteomes" id="UP000515591"/>
    </source>
</evidence>
<protein>
    <submittedName>
        <fullName evidence="2">Uncharacterized protein</fullName>
    </submittedName>
</protein>
<dbReference type="AlphaFoldDB" id="A0A6S5RXH6"/>
<reference evidence="2 3" key="1">
    <citation type="submission" date="2019-12" db="EMBL/GenBank/DDBJ databases">
        <title>complete genome sequences of Pseudomonas otitidis str. WP8-S17-CRE-03 isolated from wastewater treatment plant effluent.</title>
        <authorList>
            <person name="Sekizuka T."/>
            <person name="Itokawa K."/>
            <person name="Yatsu K."/>
            <person name="Inamine Y."/>
            <person name="Kuroda M."/>
        </authorList>
    </citation>
    <scope>NUCLEOTIDE SEQUENCE [LARGE SCALE GENOMIC DNA]</scope>
    <source>
        <strain evidence="2 3">WP8-S17-CRE-03</strain>
    </source>
</reference>
<proteinExistence type="predicted"/>
<feature type="signal peptide" evidence="1">
    <location>
        <begin position="1"/>
        <end position="20"/>
    </location>
</feature>
<dbReference type="RefSeq" id="WP_182851355.1">
    <property type="nucleotide sequence ID" value="NZ_AP022213.1"/>
</dbReference>
<evidence type="ECO:0000313" key="2">
    <source>
        <dbReference type="EMBL" id="BBT19553.1"/>
    </source>
</evidence>
<feature type="chain" id="PRO_5027641060" evidence="1">
    <location>
        <begin position="21"/>
        <end position="287"/>
    </location>
</feature>
<sequence>MWIRIGLVLGCLFASSIAQATGLDSSVGEADARLKELRQLIAEKPDSLQVRLPNSREWKSLASLGLAPSCRAPVLVSPTAPLQALTHCGGVQMTDSGAVWTMVSIFWTHDRRWEKGRALRLQSRSLVRQGAPTDDADLRTETPLIRALAGADLRELDLLAGLWASLRQQPLPARPDGPWGAAESWPSGLVALHADGRIKLAGSNLAGLHAWQSWWATQPKPQGVSALVGVDLQLEGKTPALQLGELTLSRAPFAVVLLPADQQPRDERALWRDENWQLLMVRTDGKR</sequence>
<gene>
    <name evidence="2" type="ORF">WP8S17C03_56020</name>
</gene>
<evidence type="ECO:0000256" key="1">
    <source>
        <dbReference type="SAM" id="SignalP"/>
    </source>
</evidence>
<organism evidence="2 3">
    <name type="scientific">Metapseudomonas otitidis</name>
    <dbReference type="NCBI Taxonomy" id="319939"/>
    <lineage>
        <taxon>Bacteria</taxon>
        <taxon>Pseudomonadati</taxon>
        <taxon>Pseudomonadota</taxon>
        <taxon>Gammaproteobacteria</taxon>
        <taxon>Pseudomonadales</taxon>
        <taxon>Pseudomonadaceae</taxon>
        <taxon>Metapseudomonas</taxon>
    </lineage>
</organism>
<dbReference type="Proteomes" id="UP000515591">
    <property type="component" value="Chromosome"/>
</dbReference>
<accession>A0A6S5RXH6</accession>
<name>A0A6S5RXH6_9GAMM</name>
<keyword evidence="1" id="KW-0732">Signal</keyword>